<evidence type="ECO:0000313" key="4">
    <source>
        <dbReference type="Proteomes" id="UP000597341"/>
    </source>
</evidence>
<name>A0ABQ3HSN8_9ACTN</name>
<evidence type="ECO:0000313" key="3">
    <source>
        <dbReference type="EMBL" id="GHE19472.1"/>
    </source>
</evidence>
<evidence type="ECO:0000256" key="1">
    <source>
        <dbReference type="SAM" id="MobiDB-lite"/>
    </source>
</evidence>
<keyword evidence="2" id="KW-0812">Transmembrane</keyword>
<feature type="region of interest" description="Disordered" evidence="1">
    <location>
        <begin position="49"/>
        <end position="99"/>
    </location>
</feature>
<organism evidence="3 4">
    <name type="scientific">Nocardioides flavus</name>
    <name type="common">ex Wang et al. 2016</name>
    <dbReference type="NCBI Taxonomy" id="2058780"/>
    <lineage>
        <taxon>Bacteria</taxon>
        <taxon>Bacillati</taxon>
        <taxon>Actinomycetota</taxon>
        <taxon>Actinomycetes</taxon>
        <taxon>Propionibacteriales</taxon>
        <taxon>Nocardioidaceae</taxon>
        <taxon>Nocardioides</taxon>
    </lineage>
</organism>
<feature type="transmembrane region" description="Helical" evidence="2">
    <location>
        <begin position="16"/>
        <end position="40"/>
    </location>
</feature>
<feature type="compositionally biased region" description="Low complexity" evidence="1">
    <location>
        <begin position="54"/>
        <end position="64"/>
    </location>
</feature>
<feature type="compositionally biased region" description="Basic and acidic residues" evidence="1">
    <location>
        <begin position="83"/>
        <end position="99"/>
    </location>
</feature>
<dbReference type="Proteomes" id="UP000597341">
    <property type="component" value="Unassembled WGS sequence"/>
</dbReference>
<protein>
    <submittedName>
        <fullName evidence="3">Uncharacterized protein</fullName>
    </submittedName>
</protein>
<evidence type="ECO:0000256" key="2">
    <source>
        <dbReference type="SAM" id="Phobius"/>
    </source>
</evidence>
<accession>A0ABQ3HSN8</accession>
<comment type="caution">
    <text evidence="3">The sequence shown here is derived from an EMBL/GenBank/DDBJ whole genome shotgun (WGS) entry which is preliminary data.</text>
</comment>
<keyword evidence="2" id="KW-0472">Membrane</keyword>
<proteinExistence type="predicted"/>
<sequence>MPSWHDTPREWSRVQWWQVLLVFGGAPVLLFFCIWALVWFTTKPSAVPPGIAKPSGVPSGGSPPMASQGAEMPSAAPDPQPGHAHDAASDQGWPERDGT</sequence>
<gene>
    <name evidence="3" type="ORF">GCM10011376_40820</name>
</gene>
<dbReference type="EMBL" id="BNAD01000027">
    <property type="protein sequence ID" value="GHE19472.1"/>
    <property type="molecule type" value="Genomic_DNA"/>
</dbReference>
<keyword evidence="4" id="KW-1185">Reference proteome</keyword>
<keyword evidence="2" id="KW-1133">Transmembrane helix</keyword>
<reference evidence="4" key="1">
    <citation type="journal article" date="2019" name="Int. J. Syst. Evol. Microbiol.">
        <title>The Global Catalogue of Microorganisms (GCM) 10K type strain sequencing project: providing services to taxonomists for standard genome sequencing and annotation.</title>
        <authorList>
            <consortium name="The Broad Institute Genomics Platform"/>
            <consortium name="The Broad Institute Genome Sequencing Center for Infectious Disease"/>
            <person name="Wu L."/>
            <person name="Ma J."/>
        </authorList>
    </citation>
    <scope>NUCLEOTIDE SEQUENCE [LARGE SCALE GENOMIC DNA]</scope>
    <source>
        <strain evidence="4">CGMCC 1.12791</strain>
    </source>
</reference>